<feature type="compositionally biased region" description="Basic and acidic residues" evidence="1">
    <location>
        <begin position="152"/>
        <end position="162"/>
    </location>
</feature>
<dbReference type="EMBL" id="CP003316">
    <property type="protein sequence ID" value="AFA38472.1"/>
    <property type="molecule type" value="Genomic_DNA"/>
</dbReference>
<gene>
    <name evidence="2" type="ordered locus">Pogu_0445</name>
</gene>
<protein>
    <submittedName>
        <fullName evidence="2">Uncharacterized protein</fullName>
    </submittedName>
</protein>
<dbReference type="HOGENOM" id="CLU_385273_0_0_2"/>
<evidence type="ECO:0000313" key="3">
    <source>
        <dbReference type="Proteomes" id="UP000009062"/>
    </source>
</evidence>
<sequence>MRRAKIILMLVLVTASLALAERVYVYEVQSDFELPEGAAPHIPGASWKFGGQALVVYVPKDIGPGIVLFTNETADVRLYDRRYFLLVIPAGVRPNPKAKTEAVLETVDGVIPLVFRGPDRGIVDIAAADLKDAEAILRQLGLEPEYRGKARLKRVDTQERSPEAGSSPFGSVGVQVARPSLGSTLDVYGGIYFRSVTESRTGRVDIPVHGDVSACPNVPDAAYVGYDARYLTLGVLIVGGTVNGELVVDVFKIDVTGCEYLGTRRYFIANRTRYWVDLVNPTNSVSQLAVRLYLNVNSYTGRPRVNVSGAVLYTRTYRHGFEIGEFSAKTASASGYLVYNYVRRIVIGPYVAYDGYVANTFSSTLSLDISTDPVNGACKDLSITSYLNGAIYSRSTYKGAYNGLVCVYNVNIPGVSQAGFTFEYSYAKAFGGGLFWVLDVVYADGSTPYIRTIHLKDSDTFRYWRWAEQWKTWPDFVDSIWASPFLSSTFEIYLAPTEPSAAPGIYHGLVTVRPNAAGQTQTRVIVTISGRYIYPGLGSVVYINKAEVYMFVPLPTDGAEVKVAAYLMPGGSLTSITAPKWVEIAQRVKDTIDFILTITGFGGRAAGLLSFVVGQALQSAGDVVRVEQLSYNSLRLVYQRGWGSYVSSDTVIAPLSIPALEGRKVPTEITLTQICLDGFCTTPNLKTYVQPDTGYLKALHTTVKNWMFRGQTQHTDVYR</sequence>
<evidence type="ECO:0000256" key="1">
    <source>
        <dbReference type="SAM" id="MobiDB-lite"/>
    </source>
</evidence>
<dbReference type="eggNOG" id="arCOG07012">
    <property type="taxonomic scope" value="Archaea"/>
</dbReference>
<name>H6Q7P2_PYROT</name>
<dbReference type="STRING" id="698757.Pogu_0445"/>
<dbReference type="Proteomes" id="UP000009062">
    <property type="component" value="Chromosome"/>
</dbReference>
<feature type="region of interest" description="Disordered" evidence="1">
    <location>
        <begin position="152"/>
        <end position="171"/>
    </location>
</feature>
<proteinExistence type="predicted"/>
<dbReference type="AlphaFoldDB" id="H6Q7P2"/>
<keyword evidence="3" id="KW-1185">Reference proteome</keyword>
<evidence type="ECO:0000313" key="2">
    <source>
        <dbReference type="EMBL" id="AFA38472.1"/>
    </source>
</evidence>
<organism evidence="2 3">
    <name type="scientific">Pyrobaculum oguniense (strain DSM 13380 / JCM 10595 / TE7)</name>
    <dbReference type="NCBI Taxonomy" id="698757"/>
    <lineage>
        <taxon>Archaea</taxon>
        <taxon>Thermoproteota</taxon>
        <taxon>Thermoprotei</taxon>
        <taxon>Thermoproteales</taxon>
        <taxon>Thermoproteaceae</taxon>
        <taxon>Pyrobaculum</taxon>
    </lineage>
</organism>
<dbReference type="KEGG" id="pog:Pogu_0445"/>
<accession>H6Q7P2</accession>
<reference evidence="2 3" key="1">
    <citation type="journal article" date="2012" name="Stand. Genomic Sci.">
        <title>Complete genome sequence of Pyrobaculum oguniense.</title>
        <authorList>
            <person name="Bernick D.L."/>
            <person name="Karplus K."/>
            <person name="Lui L.M."/>
            <person name="Coker J.K."/>
            <person name="Murphy J.N."/>
            <person name="Chan P.P."/>
            <person name="Cozen A.E."/>
            <person name="Lowe T.M."/>
        </authorList>
    </citation>
    <scope>NUCLEOTIDE SEQUENCE [LARGE SCALE GENOMIC DNA]</scope>
    <source>
        <strain evidence="2 3">TE7</strain>
    </source>
</reference>